<comment type="caution">
    <text evidence="2">The sequence shown here is derived from an EMBL/GenBank/DDBJ whole genome shotgun (WGS) entry which is preliminary data.</text>
</comment>
<dbReference type="Pfam" id="PF04474">
    <property type="entry name" value="DUF554"/>
    <property type="match status" value="1"/>
</dbReference>
<name>A0A3S0KD05_9DEIO</name>
<feature type="transmembrane region" description="Helical" evidence="1">
    <location>
        <begin position="6"/>
        <end position="27"/>
    </location>
</feature>
<feature type="transmembrane region" description="Helical" evidence="1">
    <location>
        <begin position="39"/>
        <end position="58"/>
    </location>
</feature>
<feature type="transmembrane region" description="Helical" evidence="1">
    <location>
        <begin position="109"/>
        <end position="130"/>
    </location>
</feature>
<dbReference type="RefSeq" id="WP_126351777.1">
    <property type="nucleotide sequence ID" value="NZ_CP086381.1"/>
</dbReference>
<evidence type="ECO:0000313" key="2">
    <source>
        <dbReference type="EMBL" id="RTR28001.1"/>
    </source>
</evidence>
<accession>A0A3S0KD05</accession>
<feature type="transmembrane region" description="Helical" evidence="1">
    <location>
        <begin position="203"/>
        <end position="224"/>
    </location>
</feature>
<reference evidence="2 3" key="1">
    <citation type="submission" date="2018-12" db="EMBL/GenBank/DDBJ databases">
        <title>Deinococcus radiophilus ATCC 27603 genome sequencing and assembly.</title>
        <authorList>
            <person name="Maclea K.S."/>
            <person name="Maynard C.R."/>
        </authorList>
    </citation>
    <scope>NUCLEOTIDE SEQUENCE [LARGE SCALE GENOMIC DNA]</scope>
    <source>
        <strain evidence="2 3">ATCC 27603</strain>
    </source>
</reference>
<gene>
    <name evidence="2" type="ORF">EJ104_05595</name>
</gene>
<evidence type="ECO:0000256" key="1">
    <source>
        <dbReference type="SAM" id="Phobius"/>
    </source>
</evidence>
<dbReference type="AlphaFoldDB" id="A0A3S0KD05"/>
<feature type="transmembrane region" description="Helical" evidence="1">
    <location>
        <begin position="236"/>
        <end position="257"/>
    </location>
</feature>
<keyword evidence="3" id="KW-1185">Reference proteome</keyword>
<feature type="transmembrane region" description="Helical" evidence="1">
    <location>
        <begin position="70"/>
        <end position="88"/>
    </location>
</feature>
<keyword evidence="1" id="KW-1133">Transmembrane helix</keyword>
<keyword evidence="1" id="KW-0812">Transmembrane</keyword>
<dbReference type="InterPro" id="IPR007563">
    <property type="entry name" value="DUF554"/>
</dbReference>
<keyword evidence="1" id="KW-0472">Membrane</keyword>
<dbReference type="EMBL" id="RXPE01000008">
    <property type="protein sequence ID" value="RTR28001.1"/>
    <property type="molecule type" value="Genomic_DNA"/>
</dbReference>
<feature type="transmembrane region" description="Helical" evidence="1">
    <location>
        <begin position="142"/>
        <end position="162"/>
    </location>
</feature>
<dbReference type="PANTHER" id="PTHR36111:SF2">
    <property type="entry name" value="INNER MEMBRANE PROTEIN"/>
    <property type="match status" value="1"/>
</dbReference>
<organism evidence="2 3">
    <name type="scientific">Deinococcus radiophilus</name>
    <dbReference type="NCBI Taxonomy" id="32062"/>
    <lineage>
        <taxon>Bacteria</taxon>
        <taxon>Thermotogati</taxon>
        <taxon>Deinococcota</taxon>
        <taxon>Deinococci</taxon>
        <taxon>Deinococcales</taxon>
        <taxon>Deinococcaceae</taxon>
        <taxon>Deinococcus</taxon>
    </lineage>
</organism>
<dbReference type="OrthoDB" id="9797976at2"/>
<dbReference type="PANTHER" id="PTHR36111">
    <property type="entry name" value="INNER MEMBRANE PROTEIN-RELATED"/>
    <property type="match status" value="1"/>
</dbReference>
<proteinExistence type="predicted"/>
<dbReference type="Proteomes" id="UP000277766">
    <property type="component" value="Unassembled WGS sequence"/>
</dbReference>
<sequence>MSLVTVLFGTLVNALAVIAGGLAGMWFGQRVPVQVQRTLLQALSLITLFIGLDMAWALRDLSFGPVPGVIVGLVGLAVGVVFGELLHIEEGLTRLGERAQRRFRGGGRFTEGFVAATLLFCVGPMTIIGGLQNGLTGDPTTYLLKSGLDIIAATALAGVYGAGVLLSALSILTVQGGIALGSFALASSVLADLDPASLRDHPVMLALTGTGGVVLLGIAWNLMLSALEFTDQRVRVGSFLPALLLSPLLAWALGLIWPA</sequence>
<protein>
    <submittedName>
        <fullName evidence="2">DUF554 domain-containing protein</fullName>
    </submittedName>
</protein>
<evidence type="ECO:0000313" key="3">
    <source>
        <dbReference type="Proteomes" id="UP000277766"/>
    </source>
</evidence>
<feature type="transmembrane region" description="Helical" evidence="1">
    <location>
        <begin position="169"/>
        <end position="191"/>
    </location>
</feature>